<dbReference type="EMBL" id="JAGFBS010000004">
    <property type="protein sequence ID" value="KAG6379936.1"/>
    <property type="molecule type" value="Genomic_DNA"/>
</dbReference>
<evidence type="ECO:0000313" key="2">
    <source>
        <dbReference type="Proteomes" id="UP000683000"/>
    </source>
</evidence>
<proteinExistence type="predicted"/>
<organism evidence="1 2">
    <name type="scientific">Boletus reticuloceps</name>
    <dbReference type="NCBI Taxonomy" id="495285"/>
    <lineage>
        <taxon>Eukaryota</taxon>
        <taxon>Fungi</taxon>
        <taxon>Dikarya</taxon>
        <taxon>Basidiomycota</taxon>
        <taxon>Agaricomycotina</taxon>
        <taxon>Agaricomycetes</taxon>
        <taxon>Agaricomycetidae</taxon>
        <taxon>Boletales</taxon>
        <taxon>Boletineae</taxon>
        <taxon>Boletaceae</taxon>
        <taxon>Boletoideae</taxon>
        <taxon>Boletus</taxon>
    </lineage>
</organism>
<protein>
    <submittedName>
        <fullName evidence="1">Uncharacterized protein</fullName>
    </submittedName>
</protein>
<evidence type="ECO:0000313" key="1">
    <source>
        <dbReference type="EMBL" id="KAG6379936.1"/>
    </source>
</evidence>
<keyword evidence="2" id="KW-1185">Reference proteome</keyword>
<reference evidence="1" key="1">
    <citation type="submission" date="2021-03" db="EMBL/GenBank/DDBJ databases">
        <title>Evolutionary innovations through gain and loss of genes in the ectomycorrhizal Boletales.</title>
        <authorList>
            <person name="Wu G."/>
            <person name="Miyauchi S."/>
            <person name="Morin E."/>
            <person name="Yang Z.-L."/>
            <person name="Xu J."/>
            <person name="Martin F.M."/>
        </authorList>
    </citation>
    <scope>NUCLEOTIDE SEQUENCE</scope>
    <source>
        <strain evidence="1">BR01</strain>
    </source>
</reference>
<gene>
    <name evidence="1" type="ORF">JVT61DRAFT_10503</name>
</gene>
<dbReference type="AlphaFoldDB" id="A0A8I3AC43"/>
<comment type="caution">
    <text evidence="1">The sequence shown here is derived from an EMBL/GenBank/DDBJ whole genome shotgun (WGS) entry which is preliminary data.</text>
</comment>
<dbReference type="Proteomes" id="UP000683000">
    <property type="component" value="Unassembled WGS sequence"/>
</dbReference>
<sequence length="121" mass="13186">MGILLGFAVNWFGIISTARLFGRLVHGRHLVARCQGINFSRGEDAVHLATPNKSVGRFSYLVNSYVPVVCLSKCHLATNTAGTAWQLVPIPPPLLLTKHAYLSPRYIPLPLSTFLGTSRGT</sequence>
<accession>A0A8I3AC43</accession>
<name>A0A8I3AC43_9AGAM</name>